<dbReference type="HOGENOM" id="CLU_007337_2_0_1"/>
<feature type="non-terminal residue" evidence="1">
    <location>
        <position position="1"/>
    </location>
</feature>
<evidence type="ECO:0000313" key="1">
    <source>
        <dbReference type="EMBL" id="KDQ53413.1"/>
    </source>
</evidence>
<feature type="non-terminal residue" evidence="1">
    <location>
        <position position="185"/>
    </location>
</feature>
<dbReference type="InParanoid" id="A0A067PET7"/>
<dbReference type="STRING" id="933084.A0A067PET7"/>
<accession>A0A067PET7</accession>
<dbReference type="OrthoDB" id="3257409at2759"/>
<reference evidence="2" key="1">
    <citation type="journal article" date="2014" name="Proc. Natl. Acad. Sci. U.S.A.">
        <title>Extensive sampling of basidiomycete genomes demonstrates inadequacy of the white-rot/brown-rot paradigm for wood decay fungi.</title>
        <authorList>
            <person name="Riley R."/>
            <person name="Salamov A.A."/>
            <person name="Brown D.W."/>
            <person name="Nagy L.G."/>
            <person name="Floudas D."/>
            <person name="Held B.W."/>
            <person name="Levasseur A."/>
            <person name="Lombard V."/>
            <person name="Morin E."/>
            <person name="Otillar R."/>
            <person name="Lindquist E.A."/>
            <person name="Sun H."/>
            <person name="LaButti K.M."/>
            <person name="Schmutz J."/>
            <person name="Jabbour D."/>
            <person name="Luo H."/>
            <person name="Baker S.E."/>
            <person name="Pisabarro A.G."/>
            <person name="Walton J.D."/>
            <person name="Blanchette R.A."/>
            <person name="Henrissat B."/>
            <person name="Martin F."/>
            <person name="Cullen D."/>
            <person name="Hibbett D.S."/>
            <person name="Grigoriev I.V."/>
        </authorList>
    </citation>
    <scope>NUCLEOTIDE SEQUENCE [LARGE SCALE GENOMIC DNA]</scope>
    <source>
        <strain evidence="2">MUCL 33604</strain>
    </source>
</reference>
<protein>
    <submittedName>
        <fullName evidence="1">Uncharacterized protein</fullName>
    </submittedName>
</protein>
<name>A0A067PET7_9AGAM</name>
<dbReference type="AlphaFoldDB" id="A0A067PET7"/>
<dbReference type="EMBL" id="KL197734">
    <property type="protein sequence ID" value="KDQ53413.1"/>
    <property type="molecule type" value="Genomic_DNA"/>
</dbReference>
<keyword evidence="2" id="KW-1185">Reference proteome</keyword>
<dbReference type="Proteomes" id="UP000027265">
    <property type="component" value="Unassembled WGS sequence"/>
</dbReference>
<organism evidence="1 2">
    <name type="scientific">Jaapia argillacea MUCL 33604</name>
    <dbReference type="NCBI Taxonomy" id="933084"/>
    <lineage>
        <taxon>Eukaryota</taxon>
        <taxon>Fungi</taxon>
        <taxon>Dikarya</taxon>
        <taxon>Basidiomycota</taxon>
        <taxon>Agaricomycotina</taxon>
        <taxon>Agaricomycetes</taxon>
        <taxon>Agaricomycetidae</taxon>
        <taxon>Jaapiales</taxon>
        <taxon>Jaapiaceae</taxon>
        <taxon>Jaapia</taxon>
    </lineage>
</organism>
<evidence type="ECO:0000313" key="2">
    <source>
        <dbReference type="Proteomes" id="UP000027265"/>
    </source>
</evidence>
<gene>
    <name evidence="1" type="ORF">JAAARDRAFT_96845</name>
</gene>
<sequence length="185" mass="20926">KLSKSDQAIMRAFALKVSSSMTSKDFEKLPYVFPSNPLPSLEEIYGRAAFLSGVQPIKYDCCVNSCICFVGPHHDLQACPYCHESRLNGNKKPQNVFSYIPPAPRLAAMHAHRPTAQKLRYHAEHIHEPGVVKDMMDLEHYQSLLGKKVQVGDRELPYTYFQDARNIALGLSTDGFSPFKRQKKT</sequence>
<proteinExistence type="predicted"/>